<evidence type="ECO:0000313" key="2">
    <source>
        <dbReference type="EMBL" id="PWH05207.1"/>
    </source>
</evidence>
<keyword evidence="1" id="KW-0812">Transmembrane</keyword>
<protein>
    <submittedName>
        <fullName evidence="2">Uncharacterized protein</fullName>
    </submittedName>
</protein>
<accession>A0A2U2RH74</accession>
<keyword evidence="3" id="KW-1185">Reference proteome</keyword>
<evidence type="ECO:0000313" key="3">
    <source>
        <dbReference type="Proteomes" id="UP000245590"/>
    </source>
</evidence>
<sequence>MKTNTYLGLVSLQMAGMTIQKNRLAKEQADRDAELQRITQESAQVSQNAHFAQWRTTPEGQHFQHWKNHARDTAATIQARDDAWNAILDTAINNARDTVDTNPGRHPSLDKKIRNYAIATGATWILAFILVGISDGSETPLGFLGGVIGLLAIIATVLLVLTIRQRGQLRTDAHADALLEAETNARARYGNSPSWHTSLSLGHLDDAARKITAQITNGPREFPAPSDLLPLASLYSTRAVGTYPTDLPSEAQQLLDVFATEDRQRIQQLQEAQLQ</sequence>
<dbReference type="Proteomes" id="UP000245590">
    <property type="component" value="Unassembled WGS sequence"/>
</dbReference>
<keyword evidence="1" id="KW-1133">Transmembrane helix</keyword>
<feature type="transmembrane region" description="Helical" evidence="1">
    <location>
        <begin position="115"/>
        <end position="134"/>
    </location>
</feature>
<dbReference type="RefSeq" id="WP_109276669.1">
    <property type="nucleotide sequence ID" value="NZ_QFKX01000006.1"/>
</dbReference>
<organism evidence="2 3">
    <name type="scientific">Brachybacterium endophyticum</name>
    <dbReference type="NCBI Taxonomy" id="2182385"/>
    <lineage>
        <taxon>Bacteria</taxon>
        <taxon>Bacillati</taxon>
        <taxon>Actinomycetota</taxon>
        <taxon>Actinomycetes</taxon>
        <taxon>Micrococcales</taxon>
        <taxon>Dermabacteraceae</taxon>
        <taxon>Brachybacterium</taxon>
    </lineage>
</organism>
<dbReference type="OrthoDB" id="3418413at2"/>
<name>A0A2U2RH74_9MICO</name>
<dbReference type="AlphaFoldDB" id="A0A2U2RH74"/>
<proteinExistence type="predicted"/>
<comment type="caution">
    <text evidence="2">The sequence shown here is derived from an EMBL/GenBank/DDBJ whole genome shotgun (WGS) entry which is preliminary data.</text>
</comment>
<gene>
    <name evidence="2" type="ORF">DEO23_14095</name>
</gene>
<feature type="transmembrane region" description="Helical" evidence="1">
    <location>
        <begin position="140"/>
        <end position="161"/>
    </location>
</feature>
<dbReference type="EMBL" id="QFKX01000006">
    <property type="protein sequence ID" value="PWH05207.1"/>
    <property type="molecule type" value="Genomic_DNA"/>
</dbReference>
<reference evidence="2 3" key="1">
    <citation type="submission" date="2018-05" db="EMBL/GenBank/DDBJ databases">
        <title>Brachybacterium sp. M1HQ-2T, whole genome shotgun sequence.</title>
        <authorList>
            <person name="Tuo L."/>
        </authorList>
    </citation>
    <scope>NUCLEOTIDE SEQUENCE [LARGE SCALE GENOMIC DNA]</scope>
    <source>
        <strain evidence="2 3">M1HQ-2</strain>
    </source>
</reference>
<evidence type="ECO:0000256" key="1">
    <source>
        <dbReference type="SAM" id="Phobius"/>
    </source>
</evidence>
<keyword evidence="1" id="KW-0472">Membrane</keyword>